<dbReference type="InterPro" id="IPR036388">
    <property type="entry name" value="WH-like_DNA-bd_sf"/>
</dbReference>
<dbReference type="InterPro" id="IPR018490">
    <property type="entry name" value="cNMP-bd_dom_sf"/>
</dbReference>
<dbReference type="AlphaFoldDB" id="A0A0H2PYY6"/>
<name>A0A0H2PYY6_9ENTE</name>
<dbReference type="Proteomes" id="UP000196074">
    <property type="component" value="Unassembled WGS sequence"/>
</dbReference>
<keyword evidence="2" id="KW-0238">DNA-binding</keyword>
<dbReference type="SUPFAM" id="SSF51206">
    <property type="entry name" value="cAMP-binding domain-like"/>
    <property type="match status" value="1"/>
</dbReference>
<evidence type="ECO:0000256" key="1">
    <source>
        <dbReference type="ARBA" id="ARBA00023015"/>
    </source>
</evidence>
<dbReference type="PROSITE" id="PS50042">
    <property type="entry name" value="CNMP_BINDING_3"/>
    <property type="match status" value="1"/>
</dbReference>
<dbReference type="RefSeq" id="WP_047242671.1">
    <property type="nucleotide sequence ID" value="NZ_CP010060.1"/>
</dbReference>
<dbReference type="Gene3D" id="1.10.10.10">
    <property type="entry name" value="Winged helix-like DNA-binding domain superfamily/Winged helix DNA-binding domain"/>
    <property type="match status" value="1"/>
</dbReference>
<dbReference type="EMBL" id="NFLC01000007">
    <property type="protein sequence ID" value="OUQ10755.1"/>
    <property type="molecule type" value="Genomic_DNA"/>
</dbReference>
<keyword evidence="3" id="KW-0804">Transcription</keyword>
<sequence length="231" mass="26675">MDELEKLWHQYRTEMTFNVGVLPESLKQQGTVLTFAPKSTVCLRGSFPEYIYFVLSGEAVGLREYINGQEYSYFQLNAENGVVGLLEVLAHKKHHIATVVAKTELQVLRLPASTVYRILQNDLPLLRKCLAWLAQDFYARSGNDGLFYYSKAIDRVRFFLASFYEKHHRSKERLLIPVSYQEIAKQLGLSERTVGRSIQTLKQGAEITVDKKKIYLSNQQYMQLLTKIEID</sequence>
<evidence type="ECO:0000256" key="3">
    <source>
        <dbReference type="ARBA" id="ARBA00023163"/>
    </source>
</evidence>
<organism evidence="4 5">
    <name type="scientific">Enterococcus cecorum</name>
    <dbReference type="NCBI Taxonomy" id="44008"/>
    <lineage>
        <taxon>Bacteria</taxon>
        <taxon>Bacillati</taxon>
        <taxon>Bacillota</taxon>
        <taxon>Bacilli</taxon>
        <taxon>Lactobacillales</taxon>
        <taxon>Enterococcaceae</taxon>
        <taxon>Enterococcus</taxon>
    </lineage>
</organism>
<gene>
    <name evidence="4" type="ORF">B5E88_04790</name>
</gene>
<dbReference type="InterPro" id="IPR036390">
    <property type="entry name" value="WH_DNA-bd_sf"/>
</dbReference>
<dbReference type="SUPFAM" id="SSF46785">
    <property type="entry name" value="Winged helix' DNA-binding domain"/>
    <property type="match status" value="1"/>
</dbReference>
<keyword evidence="1" id="KW-0805">Transcription regulation</keyword>
<proteinExistence type="predicted"/>
<dbReference type="Pfam" id="PF00027">
    <property type="entry name" value="cNMP_binding"/>
    <property type="match status" value="1"/>
</dbReference>
<dbReference type="InterPro" id="IPR012318">
    <property type="entry name" value="HTH_CRP"/>
</dbReference>
<dbReference type="Gene3D" id="2.60.120.10">
    <property type="entry name" value="Jelly Rolls"/>
    <property type="match status" value="1"/>
</dbReference>
<evidence type="ECO:0008006" key="6">
    <source>
        <dbReference type="Google" id="ProtNLM"/>
    </source>
</evidence>
<protein>
    <recommendedName>
        <fullName evidence="6">Cyclic nucleotide-binding domain-containing protein</fullName>
    </recommendedName>
</protein>
<evidence type="ECO:0000256" key="2">
    <source>
        <dbReference type="ARBA" id="ARBA00023125"/>
    </source>
</evidence>
<dbReference type="InterPro" id="IPR014710">
    <property type="entry name" value="RmlC-like_jellyroll"/>
</dbReference>
<dbReference type="InterPro" id="IPR000595">
    <property type="entry name" value="cNMP-bd_dom"/>
</dbReference>
<dbReference type="PROSITE" id="PS51063">
    <property type="entry name" value="HTH_CRP_2"/>
    <property type="match status" value="1"/>
</dbReference>
<accession>A0A0H2PYY6</accession>
<dbReference type="CDD" id="cd00038">
    <property type="entry name" value="CAP_ED"/>
    <property type="match status" value="1"/>
</dbReference>
<evidence type="ECO:0000313" key="5">
    <source>
        <dbReference type="Proteomes" id="UP000196074"/>
    </source>
</evidence>
<dbReference type="GO" id="GO:0006355">
    <property type="term" value="P:regulation of DNA-templated transcription"/>
    <property type="evidence" value="ECO:0007669"/>
    <property type="project" value="InterPro"/>
</dbReference>
<comment type="caution">
    <text evidence="4">The sequence shown here is derived from an EMBL/GenBank/DDBJ whole genome shotgun (WGS) entry which is preliminary data.</text>
</comment>
<dbReference type="GO" id="GO:0003677">
    <property type="term" value="F:DNA binding"/>
    <property type="evidence" value="ECO:0007669"/>
    <property type="project" value="UniProtKB-KW"/>
</dbReference>
<evidence type="ECO:0000313" key="4">
    <source>
        <dbReference type="EMBL" id="OUQ10755.1"/>
    </source>
</evidence>
<reference evidence="5" key="1">
    <citation type="submission" date="2017-04" db="EMBL/GenBank/DDBJ databases">
        <title>Function of individual gut microbiota members based on whole genome sequencing of pure cultures obtained from chicken caecum.</title>
        <authorList>
            <person name="Medvecky M."/>
            <person name="Cejkova D."/>
            <person name="Polansky O."/>
            <person name="Karasova D."/>
            <person name="Kubasova T."/>
            <person name="Cizek A."/>
            <person name="Rychlik I."/>
        </authorList>
    </citation>
    <scope>NUCLEOTIDE SEQUENCE [LARGE SCALE GENOMIC DNA]</scope>
    <source>
        <strain evidence="5">An144</strain>
    </source>
</reference>